<feature type="transmembrane region" description="Helical" evidence="1">
    <location>
        <begin position="249"/>
        <end position="269"/>
    </location>
</feature>
<evidence type="ECO:0000313" key="3">
    <source>
        <dbReference type="EMBL" id="BBO70700.1"/>
    </source>
</evidence>
<dbReference type="InterPro" id="IPR037185">
    <property type="entry name" value="EmrE-like"/>
</dbReference>
<dbReference type="Proteomes" id="UP000427906">
    <property type="component" value="Chromosome"/>
</dbReference>
<feature type="transmembrane region" description="Helical" evidence="1">
    <location>
        <begin position="182"/>
        <end position="203"/>
    </location>
</feature>
<keyword evidence="1" id="KW-0812">Transmembrane</keyword>
<gene>
    <name evidence="3" type="ORF">DSCA_46300</name>
</gene>
<keyword evidence="1" id="KW-0472">Membrane</keyword>
<protein>
    <recommendedName>
        <fullName evidence="2">EamA domain-containing protein</fullName>
    </recommendedName>
</protein>
<sequence>MQLIGIVCSTGAALFWASAVIMFKKSGESFSPMALNLFKGVVTLILLVPTLWIAGVPLFPLRPSHDWMMFCISGVLGITLADTFFFMALKRLGAGLWAVVDCLYLPLIILISALFLDEAIGLKGMLGALLVVAAIGAGSWSGPAVAISRHDFIVGLFYGVLAVALIAASIVMVKPLLEQTHVLWASFARLLAGVAGLLIIALIHPQRGPILGALKPSPEWKTALPASIVGNYLAMLAWLAGFKYTLVSVAAILNQLSTIFTFVLAAIFLKEPVTLPRMVAIVLAVCGALLAASAV</sequence>
<feature type="transmembrane region" description="Helical" evidence="1">
    <location>
        <begin position="95"/>
        <end position="116"/>
    </location>
</feature>
<keyword evidence="4" id="KW-1185">Reference proteome</keyword>
<feature type="transmembrane region" description="Helical" evidence="1">
    <location>
        <begin position="128"/>
        <end position="146"/>
    </location>
</feature>
<feature type="domain" description="EamA" evidence="2">
    <location>
        <begin position="155"/>
        <end position="291"/>
    </location>
</feature>
<feature type="transmembrane region" description="Helical" evidence="1">
    <location>
        <begin position="35"/>
        <end position="55"/>
    </location>
</feature>
<dbReference type="Pfam" id="PF00892">
    <property type="entry name" value="EamA"/>
    <property type="match status" value="2"/>
</dbReference>
<proteinExistence type="predicted"/>
<dbReference type="InterPro" id="IPR000620">
    <property type="entry name" value="EamA_dom"/>
</dbReference>
<feature type="transmembrane region" description="Helical" evidence="1">
    <location>
        <begin position="152"/>
        <end position="173"/>
    </location>
</feature>
<evidence type="ECO:0000313" key="4">
    <source>
        <dbReference type="Proteomes" id="UP000427906"/>
    </source>
</evidence>
<dbReference type="SUPFAM" id="SSF103481">
    <property type="entry name" value="Multidrug resistance efflux transporter EmrE"/>
    <property type="match status" value="2"/>
</dbReference>
<dbReference type="EMBL" id="AP021874">
    <property type="protein sequence ID" value="BBO70700.1"/>
    <property type="molecule type" value="Genomic_DNA"/>
</dbReference>
<feature type="transmembrane region" description="Helical" evidence="1">
    <location>
        <begin position="67"/>
        <end position="89"/>
    </location>
</feature>
<dbReference type="KEGG" id="dalk:DSCA_46300"/>
<feature type="transmembrane region" description="Helical" evidence="1">
    <location>
        <begin position="223"/>
        <end position="242"/>
    </location>
</feature>
<dbReference type="PANTHER" id="PTHR22911:SF79">
    <property type="entry name" value="MOBA-LIKE NTP TRANSFERASE DOMAIN-CONTAINING PROTEIN"/>
    <property type="match status" value="1"/>
</dbReference>
<dbReference type="GO" id="GO:0016020">
    <property type="term" value="C:membrane"/>
    <property type="evidence" value="ECO:0007669"/>
    <property type="project" value="InterPro"/>
</dbReference>
<accession>A0A5K7YQQ8</accession>
<evidence type="ECO:0000259" key="2">
    <source>
        <dbReference type="Pfam" id="PF00892"/>
    </source>
</evidence>
<feature type="transmembrane region" description="Helical" evidence="1">
    <location>
        <begin position="275"/>
        <end position="294"/>
    </location>
</feature>
<feature type="domain" description="EamA" evidence="2">
    <location>
        <begin position="4"/>
        <end position="135"/>
    </location>
</feature>
<name>A0A5K7YQQ8_9BACT</name>
<dbReference type="PANTHER" id="PTHR22911">
    <property type="entry name" value="ACYL-MALONYL CONDENSING ENZYME-RELATED"/>
    <property type="match status" value="1"/>
</dbReference>
<dbReference type="RefSeq" id="WP_231716250.1">
    <property type="nucleotide sequence ID" value="NZ_AP021874.1"/>
</dbReference>
<dbReference type="AlphaFoldDB" id="A0A5K7YQQ8"/>
<organism evidence="3 4">
    <name type="scientific">Desulfosarcina alkanivorans</name>
    <dbReference type="NCBI Taxonomy" id="571177"/>
    <lineage>
        <taxon>Bacteria</taxon>
        <taxon>Pseudomonadati</taxon>
        <taxon>Thermodesulfobacteriota</taxon>
        <taxon>Desulfobacteria</taxon>
        <taxon>Desulfobacterales</taxon>
        <taxon>Desulfosarcinaceae</taxon>
        <taxon>Desulfosarcina</taxon>
    </lineage>
</organism>
<evidence type="ECO:0000256" key="1">
    <source>
        <dbReference type="SAM" id="Phobius"/>
    </source>
</evidence>
<keyword evidence="1" id="KW-1133">Transmembrane helix</keyword>
<reference evidence="3 4" key="1">
    <citation type="submission" date="2019-11" db="EMBL/GenBank/DDBJ databases">
        <title>Comparative genomics of hydrocarbon-degrading Desulfosarcina strains.</title>
        <authorList>
            <person name="Watanabe M."/>
            <person name="Kojima H."/>
            <person name="Fukui M."/>
        </authorList>
    </citation>
    <scope>NUCLEOTIDE SEQUENCE [LARGE SCALE GENOMIC DNA]</scope>
    <source>
        <strain evidence="3 4">PL12</strain>
    </source>
</reference>